<comment type="caution">
    <text evidence="2">The sequence shown here is derived from an EMBL/GenBank/DDBJ whole genome shotgun (WGS) entry which is preliminary data.</text>
</comment>
<evidence type="ECO:0000313" key="3">
    <source>
        <dbReference type="Proteomes" id="UP000741863"/>
    </source>
</evidence>
<evidence type="ECO:0000313" key="2">
    <source>
        <dbReference type="EMBL" id="MBM7632251.1"/>
    </source>
</evidence>
<evidence type="ECO:0000256" key="1">
    <source>
        <dbReference type="SAM" id="Phobius"/>
    </source>
</evidence>
<feature type="transmembrane region" description="Helical" evidence="1">
    <location>
        <begin position="143"/>
        <end position="163"/>
    </location>
</feature>
<feature type="transmembrane region" description="Helical" evidence="1">
    <location>
        <begin position="33"/>
        <end position="56"/>
    </location>
</feature>
<dbReference type="Proteomes" id="UP000741863">
    <property type="component" value="Unassembled WGS sequence"/>
</dbReference>
<reference evidence="2 3" key="1">
    <citation type="submission" date="2021-01" db="EMBL/GenBank/DDBJ databases">
        <title>Genomic Encyclopedia of Type Strains, Phase IV (KMG-IV): sequencing the most valuable type-strain genomes for metagenomic binning, comparative biology and taxonomic classification.</title>
        <authorList>
            <person name="Goeker M."/>
        </authorList>
    </citation>
    <scope>NUCLEOTIDE SEQUENCE [LARGE SCALE GENOMIC DNA]</scope>
    <source>
        <strain evidence="2 3">DSM 25540</strain>
    </source>
</reference>
<name>A0ABS2PAU0_9BACL</name>
<dbReference type="RefSeq" id="WP_204696378.1">
    <property type="nucleotide sequence ID" value="NZ_JAFBEC010000003.1"/>
</dbReference>
<keyword evidence="1" id="KW-1133">Transmembrane helix</keyword>
<feature type="transmembrane region" description="Helical" evidence="1">
    <location>
        <begin position="323"/>
        <end position="343"/>
    </location>
</feature>
<feature type="transmembrane region" description="Helical" evidence="1">
    <location>
        <begin position="112"/>
        <end position="131"/>
    </location>
</feature>
<dbReference type="Gene3D" id="1.20.1740.10">
    <property type="entry name" value="Amino acid/polyamine transporter I"/>
    <property type="match status" value="1"/>
</dbReference>
<gene>
    <name evidence="2" type="ORF">JOD17_001344</name>
</gene>
<feature type="transmembrane region" description="Helical" evidence="1">
    <location>
        <begin position="299"/>
        <end position="317"/>
    </location>
</feature>
<sequence>MKTTLRVAGVYVGAVVGAGYASGQEMLQFFVSHGVWGIVGTAVTMILLPLLGYHLVRLGDQLNVKNHKKVLYHLCGKYLGPVIDLVLTFFLFGLGAIMIAGSGSLFEQSFGLAPIWGYLFMSLVLILTLVLDTNKIITIISSLSPYILVLLFIIVIYSIFASQANFTTLESLASQQLTVSPHWTLSTLISVSFNFMVGFAIMVVVGSVEKDKQGVRNGAILGGVALGVIAIIVALGVYLNLDRVHQAEMPILLLANEFNPVVGFFMALGLLMMIYSTAATSFYTFLVRFFEPKTNGYRGAVVVTCILGLSFGFIGFVDLVNTVYPLLGYIGFIVIVSLIINIVRRNGRVKREVSHD</sequence>
<feature type="transmembrane region" description="Helical" evidence="1">
    <location>
        <begin position="218"/>
        <end position="241"/>
    </location>
</feature>
<protein>
    <submittedName>
        <fullName evidence="2">Membrane protein YkvI</fullName>
    </submittedName>
</protein>
<dbReference type="InterPro" id="IPR038728">
    <property type="entry name" value="YkvI-like"/>
</dbReference>
<organism evidence="2 3">
    <name type="scientific">Geomicrobium sediminis</name>
    <dbReference type="NCBI Taxonomy" id="1347788"/>
    <lineage>
        <taxon>Bacteria</taxon>
        <taxon>Bacillati</taxon>
        <taxon>Bacillota</taxon>
        <taxon>Bacilli</taxon>
        <taxon>Bacillales</taxon>
        <taxon>Geomicrobium</taxon>
    </lineage>
</organism>
<dbReference type="PANTHER" id="PTHR37814:SF1">
    <property type="entry name" value="MEMBRANE PROTEIN"/>
    <property type="match status" value="1"/>
</dbReference>
<proteinExistence type="predicted"/>
<dbReference type="EMBL" id="JAFBEC010000003">
    <property type="protein sequence ID" value="MBM7632251.1"/>
    <property type="molecule type" value="Genomic_DNA"/>
</dbReference>
<feature type="transmembrane region" description="Helical" evidence="1">
    <location>
        <begin position="183"/>
        <end position="206"/>
    </location>
</feature>
<dbReference type="PANTHER" id="PTHR37814">
    <property type="entry name" value="CONSERVED MEMBRANE PROTEIN"/>
    <property type="match status" value="1"/>
</dbReference>
<accession>A0ABS2PAU0</accession>
<feature type="transmembrane region" description="Helical" evidence="1">
    <location>
        <begin position="261"/>
        <end position="287"/>
    </location>
</feature>
<feature type="transmembrane region" description="Helical" evidence="1">
    <location>
        <begin position="77"/>
        <end position="100"/>
    </location>
</feature>
<keyword evidence="1" id="KW-0812">Transmembrane</keyword>
<keyword evidence="3" id="KW-1185">Reference proteome</keyword>
<keyword evidence="1" id="KW-0472">Membrane</keyword>